<keyword evidence="2" id="KW-1185">Reference proteome</keyword>
<dbReference type="EMBL" id="JYDJ01000239">
    <property type="protein sequence ID" value="KRX39226.1"/>
    <property type="molecule type" value="Genomic_DNA"/>
</dbReference>
<evidence type="ECO:0000313" key="2">
    <source>
        <dbReference type="Proteomes" id="UP000055048"/>
    </source>
</evidence>
<reference evidence="1 2" key="1">
    <citation type="submission" date="2015-01" db="EMBL/GenBank/DDBJ databases">
        <title>Evolution of Trichinella species and genotypes.</title>
        <authorList>
            <person name="Korhonen P.K."/>
            <person name="Edoardo P."/>
            <person name="Giuseppe L.R."/>
            <person name="Gasser R.B."/>
        </authorList>
    </citation>
    <scope>NUCLEOTIDE SEQUENCE [LARGE SCALE GENOMIC DNA]</scope>
    <source>
        <strain evidence="1">ISS417</strain>
    </source>
</reference>
<accession>A0A0V0TJM4</accession>
<name>A0A0V0TJM4_9BILA</name>
<organism evidence="1 2">
    <name type="scientific">Trichinella murrelli</name>
    <dbReference type="NCBI Taxonomy" id="144512"/>
    <lineage>
        <taxon>Eukaryota</taxon>
        <taxon>Metazoa</taxon>
        <taxon>Ecdysozoa</taxon>
        <taxon>Nematoda</taxon>
        <taxon>Enoplea</taxon>
        <taxon>Dorylaimia</taxon>
        <taxon>Trichinellida</taxon>
        <taxon>Trichinellidae</taxon>
        <taxon>Trichinella</taxon>
    </lineage>
</organism>
<gene>
    <name evidence="1" type="ORF">T05_14851</name>
</gene>
<dbReference type="Proteomes" id="UP000055048">
    <property type="component" value="Unassembled WGS sequence"/>
</dbReference>
<proteinExistence type="predicted"/>
<protein>
    <submittedName>
        <fullName evidence="1">Uncharacterized protein</fullName>
    </submittedName>
</protein>
<comment type="caution">
    <text evidence="1">The sequence shown here is derived from an EMBL/GenBank/DDBJ whole genome shotgun (WGS) entry which is preliminary data.</text>
</comment>
<sequence length="62" mass="7016">MTLVVSLAGHLKLNSLRGLYSPSICKRKAINDSAQNCQFLSQQPEMQAQFLIKTTRKTNKHK</sequence>
<evidence type="ECO:0000313" key="1">
    <source>
        <dbReference type="EMBL" id="KRX39226.1"/>
    </source>
</evidence>
<dbReference type="AlphaFoldDB" id="A0A0V0TJM4"/>